<dbReference type="Pfam" id="PF00005">
    <property type="entry name" value="ABC_tran"/>
    <property type="match status" value="1"/>
</dbReference>
<evidence type="ECO:0000256" key="5">
    <source>
        <dbReference type="SAM" id="MobiDB-lite"/>
    </source>
</evidence>
<evidence type="ECO:0000313" key="7">
    <source>
        <dbReference type="EMBL" id="OBS07973.1"/>
    </source>
</evidence>
<comment type="similarity">
    <text evidence="1">Belongs to the ABC transporter superfamily.</text>
</comment>
<evidence type="ECO:0000256" key="2">
    <source>
        <dbReference type="ARBA" id="ARBA00022448"/>
    </source>
</evidence>
<dbReference type="PROSITE" id="PS50893">
    <property type="entry name" value="ABC_TRANSPORTER_2"/>
    <property type="match status" value="1"/>
</dbReference>
<dbReference type="GO" id="GO:0005524">
    <property type="term" value="F:ATP binding"/>
    <property type="evidence" value="ECO:0007669"/>
    <property type="project" value="UniProtKB-KW"/>
</dbReference>
<dbReference type="PANTHER" id="PTHR42788">
    <property type="entry name" value="TAURINE IMPORT ATP-BINDING PROTEIN-RELATED"/>
    <property type="match status" value="1"/>
</dbReference>
<evidence type="ECO:0000256" key="1">
    <source>
        <dbReference type="ARBA" id="ARBA00005417"/>
    </source>
</evidence>
<dbReference type="GO" id="GO:0016887">
    <property type="term" value="F:ATP hydrolysis activity"/>
    <property type="evidence" value="ECO:0007669"/>
    <property type="project" value="InterPro"/>
</dbReference>
<proteinExistence type="inferred from homology"/>
<dbReference type="CDD" id="cd03293">
    <property type="entry name" value="ABC_NrtD_SsuB_transporters"/>
    <property type="match status" value="1"/>
</dbReference>
<evidence type="ECO:0000259" key="6">
    <source>
        <dbReference type="PROSITE" id="PS50893"/>
    </source>
</evidence>
<dbReference type="PANTHER" id="PTHR42788:SF13">
    <property type="entry name" value="ALIPHATIC SULFONATES IMPORT ATP-BINDING PROTEIN SSUB"/>
    <property type="match status" value="1"/>
</dbReference>
<reference evidence="7 8" key="1">
    <citation type="journal article" date="2014" name="Genome Announc.">
        <title>Draft Genome Sequence of the Iron-Oxidizing, Acidophilic, and Halotolerant 'Thiobacillus prosperus' Type Strain DSM 5130.</title>
        <authorList>
            <person name="Ossandon F.J."/>
            <person name="Cardenas J.P."/>
            <person name="Corbett M."/>
            <person name="Quatrini R."/>
            <person name="Holmes D.S."/>
            <person name="Watkin E."/>
        </authorList>
    </citation>
    <scope>NUCLEOTIDE SEQUENCE [LARGE SCALE GENOMIC DNA]</scope>
    <source>
        <strain evidence="7 8">DSM 5130</strain>
    </source>
</reference>
<protein>
    <submittedName>
        <fullName evidence="7">Sulfonate ABC transporter ATP-binding protein</fullName>
    </submittedName>
</protein>
<keyword evidence="2" id="KW-0813">Transport</keyword>
<dbReference type="InterPro" id="IPR017871">
    <property type="entry name" value="ABC_transporter-like_CS"/>
</dbReference>
<dbReference type="InterPro" id="IPR003439">
    <property type="entry name" value="ABC_transporter-like_ATP-bd"/>
</dbReference>
<dbReference type="AlphaFoldDB" id="A0A1A6C088"/>
<dbReference type="Proteomes" id="UP000029273">
    <property type="component" value="Unassembled WGS sequence"/>
</dbReference>
<dbReference type="SUPFAM" id="SSF52540">
    <property type="entry name" value="P-loop containing nucleoside triphosphate hydrolases"/>
    <property type="match status" value="1"/>
</dbReference>
<evidence type="ECO:0000256" key="3">
    <source>
        <dbReference type="ARBA" id="ARBA00022741"/>
    </source>
</evidence>
<dbReference type="PROSITE" id="PS00211">
    <property type="entry name" value="ABC_TRANSPORTER_1"/>
    <property type="match status" value="1"/>
</dbReference>
<keyword evidence="4 7" id="KW-0067">ATP-binding</keyword>
<evidence type="ECO:0000313" key="8">
    <source>
        <dbReference type="Proteomes" id="UP000029273"/>
    </source>
</evidence>
<sequence length="317" mass="33962">MRLGRRGDTDYHASMADASGLPTTTGSPTRRAGTIPQTGQTHMGSTGVATDAGTGGGPASDAPLVRIAGLEKRYGHAGDTSAALAGVDLDIARGEFISLIGPSGCGKTTLLRILADLEAATAGRISIDGLSTAEARRDRRYGYVFQAPTLLDWRTALGNVMLPLRLLGHPRAEARRIAAEALAQVGLAEAAGRYPWQLSGGQQQRVSIARALSLEPELLLMDEPFGALDEITRERMNQDLHALWRRTGKTVVFVTHSIAEAVFLSTRVAVMRAGPGRIARVLDIDLPADRDFATRDHPRFHQLVTQVHEGLHAAYHA</sequence>
<keyword evidence="3" id="KW-0547">Nucleotide-binding</keyword>
<feature type="domain" description="ABC transporter" evidence="6">
    <location>
        <begin position="65"/>
        <end position="298"/>
    </location>
</feature>
<feature type="compositionally biased region" description="Basic and acidic residues" evidence="5">
    <location>
        <begin position="1"/>
        <end position="11"/>
    </location>
</feature>
<feature type="region of interest" description="Disordered" evidence="5">
    <location>
        <begin position="1"/>
        <end position="60"/>
    </location>
</feature>
<dbReference type="InterPro" id="IPR027417">
    <property type="entry name" value="P-loop_NTPase"/>
</dbReference>
<accession>A0A1A6C088</accession>
<dbReference type="InterPro" id="IPR003593">
    <property type="entry name" value="AAA+_ATPase"/>
</dbReference>
<comment type="caution">
    <text evidence="7">The sequence shown here is derived from an EMBL/GenBank/DDBJ whole genome shotgun (WGS) entry which is preliminary data.</text>
</comment>
<dbReference type="EMBL" id="JQSG02000006">
    <property type="protein sequence ID" value="OBS07973.1"/>
    <property type="molecule type" value="Genomic_DNA"/>
</dbReference>
<keyword evidence="8" id="KW-1185">Reference proteome</keyword>
<evidence type="ECO:0000256" key="4">
    <source>
        <dbReference type="ARBA" id="ARBA00022840"/>
    </source>
</evidence>
<organism evidence="7 8">
    <name type="scientific">Acidihalobacter prosperus</name>
    <dbReference type="NCBI Taxonomy" id="160660"/>
    <lineage>
        <taxon>Bacteria</taxon>
        <taxon>Pseudomonadati</taxon>
        <taxon>Pseudomonadota</taxon>
        <taxon>Gammaproteobacteria</taxon>
        <taxon>Chromatiales</taxon>
        <taxon>Ectothiorhodospiraceae</taxon>
        <taxon>Acidihalobacter</taxon>
    </lineage>
</organism>
<dbReference type="SMART" id="SM00382">
    <property type="entry name" value="AAA"/>
    <property type="match status" value="1"/>
</dbReference>
<dbReference type="Gene3D" id="3.40.50.300">
    <property type="entry name" value="P-loop containing nucleotide triphosphate hydrolases"/>
    <property type="match status" value="1"/>
</dbReference>
<gene>
    <name evidence="7" type="ORF">Thpro_022223</name>
</gene>
<name>A0A1A6C088_9GAMM</name>
<dbReference type="InterPro" id="IPR050166">
    <property type="entry name" value="ABC_transporter_ATP-bind"/>
</dbReference>